<dbReference type="PANTHER" id="PTHR11803:SF58">
    <property type="entry name" value="PROTEIN HMF1-RELATED"/>
    <property type="match status" value="1"/>
</dbReference>
<feature type="non-terminal residue" evidence="2">
    <location>
        <position position="1"/>
    </location>
</feature>
<comment type="caution">
    <text evidence="2">The sequence shown here is derived from an EMBL/GenBank/DDBJ whole genome shotgun (WGS) entry which is preliminary data.</text>
</comment>
<name>X1N9A0_9ZZZZ</name>
<dbReference type="InterPro" id="IPR006175">
    <property type="entry name" value="YjgF/YER057c/UK114"/>
</dbReference>
<gene>
    <name evidence="2" type="ORF">S06H3_24684</name>
</gene>
<dbReference type="InterPro" id="IPR035959">
    <property type="entry name" value="RutC-like_sf"/>
</dbReference>
<comment type="similarity">
    <text evidence="1">Belongs to the RutC family.</text>
</comment>
<organism evidence="2">
    <name type="scientific">marine sediment metagenome</name>
    <dbReference type="NCBI Taxonomy" id="412755"/>
    <lineage>
        <taxon>unclassified sequences</taxon>
        <taxon>metagenomes</taxon>
        <taxon>ecological metagenomes</taxon>
    </lineage>
</organism>
<accession>X1N9A0</accession>
<dbReference type="SUPFAM" id="SSF55298">
    <property type="entry name" value="YjgF-like"/>
    <property type="match status" value="1"/>
</dbReference>
<protein>
    <submittedName>
        <fullName evidence="2">Uncharacterized protein</fullName>
    </submittedName>
</protein>
<dbReference type="GO" id="GO:0005829">
    <property type="term" value="C:cytosol"/>
    <property type="evidence" value="ECO:0007669"/>
    <property type="project" value="TreeGrafter"/>
</dbReference>
<reference evidence="2" key="1">
    <citation type="journal article" date="2014" name="Front. Microbiol.">
        <title>High frequency of phylogenetically diverse reductive dehalogenase-homologous genes in deep subseafloor sedimentary metagenomes.</title>
        <authorList>
            <person name="Kawai M."/>
            <person name="Futagami T."/>
            <person name="Toyoda A."/>
            <person name="Takaki Y."/>
            <person name="Nishi S."/>
            <person name="Hori S."/>
            <person name="Arai W."/>
            <person name="Tsubouchi T."/>
            <person name="Morono Y."/>
            <person name="Uchiyama I."/>
            <person name="Ito T."/>
            <person name="Fujiyama A."/>
            <person name="Inagaki F."/>
            <person name="Takami H."/>
        </authorList>
    </citation>
    <scope>NUCLEOTIDE SEQUENCE</scope>
    <source>
        <strain evidence="2">Expedition CK06-06</strain>
    </source>
</reference>
<sequence length="102" mass="11227">FIFISGQEPQNPQTEKVEAETIEEQTKQTLENIEAILQANDASLKDVVKVTVILSNPANFQAMNGVYKTFFPGSFPARTCYSAALILPESLIEIDAVAYMGK</sequence>
<evidence type="ECO:0000256" key="1">
    <source>
        <dbReference type="ARBA" id="ARBA00010552"/>
    </source>
</evidence>
<proteinExistence type="inferred from homology"/>
<dbReference type="PANTHER" id="PTHR11803">
    <property type="entry name" value="2-IMINOBUTANOATE/2-IMINOPROPANOATE DEAMINASE RIDA"/>
    <property type="match status" value="1"/>
</dbReference>
<dbReference type="Gene3D" id="3.30.1330.40">
    <property type="entry name" value="RutC-like"/>
    <property type="match status" value="1"/>
</dbReference>
<evidence type="ECO:0000313" key="2">
    <source>
        <dbReference type="EMBL" id="GAI26781.1"/>
    </source>
</evidence>
<dbReference type="EMBL" id="BARV01013844">
    <property type="protein sequence ID" value="GAI26781.1"/>
    <property type="molecule type" value="Genomic_DNA"/>
</dbReference>
<dbReference type="Pfam" id="PF01042">
    <property type="entry name" value="Ribonuc_L-PSP"/>
    <property type="match status" value="1"/>
</dbReference>
<dbReference type="AlphaFoldDB" id="X1N9A0"/>
<dbReference type="GO" id="GO:0019239">
    <property type="term" value="F:deaminase activity"/>
    <property type="evidence" value="ECO:0007669"/>
    <property type="project" value="TreeGrafter"/>
</dbReference>
<dbReference type="CDD" id="cd00448">
    <property type="entry name" value="YjgF_YER057c_UK114_family"/>
    <property type="match status" value="1"/>
</dbReference>